<keyword evidence="2" id="KW-1185">Reference proteome</keyword>
<dbReference type="Proteomes" id="UP001324427">
    <property type="component" value="Unassembled WGS sequence"/>
</dbReference>
<name>A0AAV9J7R4_9PEZI</name>
<comment type="caution">
    <text evidence="1">The sequence shown here is derived from an EMBL/GenBank/DDBJ whole genome shotgun (WGS) entry which is preliminary data.</text>
</comment>
<sequence length="95" mass="10465">MCTTHINARYTGCSHPNHSQYPSIHYKHHQTTAAADPKAEPGSAENPIYSTTSKFMGGICGVQWVNMRIEGWCMNCQWVAHGAIGLEKGFVMGIL</sequence>
<gene>
    <name evidence="1" type="ORF">LTR36_008473</name>
</gene>
<evidence type="ECO:0000313" key="2">
    <source>
        <dbReference type="Proteomes" id="UP001324427"/>
    </source>
</evidence>
<dbReference type="AlphaFoldDB" id="A0AAV9J7R4"/>
<dbReference type="EMBL" id="JAVFHQ010000059">
    <property type="protein sequence ID" value="KAK4540965.1"/>
    <property type="molecule type" value="Genomic_DNA"/>
</dbReference>
<accession>A0AAV9J7R4</accession>
<organism evidence="1 2">
    <name type="scientific">Oleoguttula mirabilis</name>
    <dbReference type="NCBI Taxonomy" id="1507867"/>
    <lineage>
        <taxon>Eukaryota</taxon>
        <taxon>Fungi</taxon>
        <taxon>Dikarya</taxon>
        <taxon>Ascomycota</taxon>
        <taxon>Pezizomycotina</taxon>
        <taxon>Dothideomycetes</taxon>
        <taxon>Dothideomycetidae</taxon>
        <taxon>Mycosphaerellales</taxon>
        <taxon>Teratosphaeriaceae</taxon>
        <taxon>Oleoguttula</taxon>
    </lineage>
</organism>
<reference evidence="1 2" key="1">
    <citation type="submission" date="2021-11" db="EMBL/GenBank/DDBJ databases">
        <title>Black yeast isolated from Biological Soil Crust.</title>
        <authorList>
            <person name="Kurbessoian T."/>
        </authorList>
    </citation>
    <scope>NUCLEOTIDE SEQUENCE [LARGE SCALE GENOMIC DNA]</scope>
    <source>
        <strain evidence="1 2">CCFEE 5522</strain>
    </source>
</reference>
<protein>
    <submittedName>
        <fullName evidence="1">Uncharacterized protein</fullName>
    </submittedName>
</protein>
<evidence type="ECO:0000313" key="1">
    <source>
        <dbReference type="EMBL" id="KAK4540965.1"/>
    </source>
</evidence>
<proteinExistence type="predicted"/>